<keyword evidence="2" id="KW-1185">Reference proteome</keyword>
<gene>
    <name evidence="1" type="ORF">LCI18_004152</name>
</gene>
<organism evidence="1 2">
    <name type="scientific">Fusarium solani subsp. cucurbitae</name>
    <name type="common">Neocosmosporum cucurbitae</name>
    <dbReference type="NCBI Taxonomy" id="2747967"/>
    <lineage>
        <taxon>Eukaryota</taxon>
        <taxon>Fungi</taxon>
        <taxon>Dikarya</taxon>
        <taxon>Ascomycota</taxon>
        <taxon>Pezizomycotina</taxon>
        <taxon>Sordariomycetes</taxon>
        <taxon>Hypocreomycetidae</taxon>
        <taxon>Hypocreales</taxon>
        <taxon>Nectriaceae</taxon>
        <taxon>Fusarium</taxon>
        <taxon>Fusarium solani species complex</taxon>
    </lineage>
</organism>
<name>A0ACD3YWG7_FUSSC</name>
<evidence type="ECO:0000313" key="1">
    <source>
        <dbReference type="EMBL" id="UPK93217.1"/>
    </source>
</evidence>
<protein>
    <submittedName>
        <fullName evidence="1">Uncharacterized protein</fullName>
    </submittedName>
</protein>
<dbReference type="Proteomes" id="UP000830768">
    <property type="component" value="Chromosome 4"/>
</dbReference>
<accession>A0ACD3YWG7</accession>
<sequence>MPPKKRPYVPKTKGCYQCSRRRIHCDKTEPHCSKCKSRGLKCTGLGIRLRFSFGCHPKQSDPHAQSEYETTSKPSPPAPQVGSTESSINLDDCGTTVDDWSLVLLNSLDKQEFVGNSTDELLRAEDNTWANLLGHQTLCLPVPGHLPRWQNDLCLYFSRHIAGEMTAIDGSHNGWRHLVLPFARGDRLVLDAVLTVSAFHIWLNRNPAAEFHSPGDIASASLQASDPNQLYWRVISGLQQQPELASCSSERKHSILITILVLHVGVMVTGRSDFPMLFRMLESALAAMGGCEALGGGEVADFILPEVAKLRLYAAPLLSEESGLEVVSSQEHATRLFNCLTHHVSTYPEYSTSFEFITDLVQQAINMYLTSSCLEAPSALDIADSITRVEHFKETLEAFPLGAPGEQVMVWASFVAAASCLLDEHMEFFEHVFMRHYMRSGFSNLVSGLEALRKIWSRKADERWTFLMAGVHILVM</sequence>
<dbReference type="EMBL" id="CP090033">
    <property type="protein sequence ID" value="UPK93217.1"/>
    <property type="molecule type" value="Genomic_DNA"/>
</dbReference>
<evidence type="ECO:0000313" key="2">
    <source>
        <dbReference type="Proteomes" id="UP000830768"/>
    </source>
</evidence>
<reference evidence="1" key="1">
    <citation type="submission" date="2021-11" db="EMBL/GenBank/DDBJ databases">
        <title>Fusarium solani-melongenae Genome sequencing and assembly.</title>
        <authorList>
            <person name="Xie S."/>
            <person name="Huang L."/>
            <person name="Zhang X."/>
        </authorList>
    </citation>
    <scope>NUCLEOTIDE SEQUENCE</scope>
    <source>
        <strain evidence="1">CRI 24-3</strain>
    </source>
</reference>
<proteinExistence type="predicted"/>